<accession>A0AAP2FQ64</accession>
<gene>
    <name evidence="1" type="ORF">J7S78_29685</name>
</gene>
<dbReference type="PANTHER" id="PTHR36572">
    <property type="entry name" value="DNA DAMAGE-INDUCIBLE PROTEIN I-RELATED"/>
    <property type="match status" value="1"/>
</dbReference>
<dbReference type="Proteomes" id="UP000673434">
    <property type="component" value="Unassembled WGS sequence"/>
</dbReference>
<organism evidence="1 2">
    <name type="scientific">Klebsiella oxytoca</name>
    <dbReference type="NCBI Taxonomy" id="571"/>
    <lineage>
        <taxon>Bacteria</taxon>
        <taxon>Pseudomonadati</taxon>
        <taxon>Pseudomonadota</taxon>
        <taxon>Gammaproteobacteria</taxon>
        <taxon>Enterobacterales</taxon>
        <taxon>Enterobacteriaceae</taxon>
        <taxon>Klebsiella/Raoultella group</taxon>
        <taxon>Klebsiella</taxon>
    </lineage>
</organism>
<reference evidence="1 2" key="1">
    <citation type="submission" date="2021-03" db="EMBL/GenBank/DDBJ databases">
        <authorList>
            <person name="Stanton E."/>
        </authorList>
    </citation>
    <scope>NUCLEOTIDE SEQUENCE [LARGE SCALE GENOMIC DNA]</scope>
    <source>
        <strain evidence="1 2">2020EL-00037</strain>
    </source>
</reference>
<proteinExistence type="predicted"/>
<dbReference type="InterPro" id="IPR010391">
    <property type="entry name" value="DNA_damage-inducible_DinI-like"/>
</dbReference>
<comment type="caution">
    <text evidence="1">The sequence shown here is derived from an EMBL/GenBank/DDBJ whole genome shotgun (WGS) entry which is preliminary data.</text>
</comment>
<protein>
    <submittedName>
        <fullName evidence="1">DinI family protein</fullName>
    </submittedName>
</protein>
<name>A0AAP2FQ64_KLEOX</name>
<dbReference type="PANTHER" id="PTHR36572:SF3">
    <property type="entry name" value="VIRULENCE PROTEIN MSGA"/>
    <property type="match status" value="1"/>
</dbReference>
<dbReference type="EMBL" id="JAGKON010000047">
    <property type="protein sequence ID" value="MBQ0603974.1"/>
    <property type="molecule type" value="Genomic_DNA"/>
</dbReference>
<dbReference type="RefSeq" id="WP_015370245.1">
    <property type="nucleotide sequence ID" value="NZ_ABFNOZ020000088.1"/>
</dbReference>
<dbReference type="InterPro" id="IPR036687">
    <property type="entry name" value="DinI-like_sf"/>
</dbReference>
<dbReference type="Pfam" id="PF06183">
    <property type="entry name" value="DinI"/>
    <property type="match status" value="1"/>
</dbReference>
<dbReference type="AlphaFoldDB" id="A0AAP2FQ64"/>
<dbReference type="Gene3D" id="3.30.910.10">
    <property type="entry name" value="DinI-like"/>
    <property type="match status" value="1"/>
</dbReference>
<evidence type="ECO:0000313" key="1">
    <source>
        <dbReference type="EMBL" id="MBQ0603974.1"/>
    </source>
</evidence>
<keyword evidence="2" id="KW-1185">Reference proteome</keyword>
<dbReference type="SUPFAM" id="SSF54857">
    <property type="entry name" value="DNA damage-inducible protein DinI"/>
    <property type="match status" value="1"/>
</dbReference>
<sequence>MFVELVYDKRNVEGLANARSIILNELTKRVHRIFPDAEVKVKPMQANALNSDASKHDKERLNRMLEEMFEEADLWLVKE</sequence>
<evidence type="ECO:0000313" key="2">
    <source>
        <dbReference type="Proteomes" id="UP000673434"/>
    </source>
</evidence>